<evidence type="ECO:0000313" key="2">
    <source>
        <dbReference type="EMBL" id="KEQ68918.1"/>
    </source>
</evidence>
<evidence type="ECO:0000313" key="3">
    <source>
        <dbReference type="Proteomes" id="UP000027730"/>
    </source>
</evidence>
<protein>
    <submittedName>
        <fullName evidence="2">Fot5 transposase</fullName>
    </submittedName>
</protein>
<evidence type="ECO:0000259" key="1">
    <source>
        <dbReference type="Pfam" id="PF03184"/>
    </source>
</evidence>
<dbReference type="AlphaFoldDB" id="A0A074W7Q4"/>
<gene>
    <name evidence="2" type="ORF">M436DRAFT_32526</name>
</gene>
<proteinExistence type="predicted"/>
<dbReference type="InterPro" id="IPR004875">
    <property type="entry name" value="DDE_SF_endonuclease_dom"/>
</dbReference>
<dbReference type="OrthoDB" id="5425161at2759"/>
<dbReference type="Pfam" id="PF03184">
    <property type="entry name" value="DDE_1"/>
    <property type="match status" value="1"/>
</dbReference>
<accession>A0A074W7Q4</accession>
<dbReference type="EMBL" id="KL584725">
    <property type="protein sequence ID" value="KEQ68918.1"/>
    <property type="molecule type" value="Genomic_DNA"/>
</dbReference>
<dbReference type="Proteomes" id="UP000027730">
    <property type="component" value="Unassembled WGS sequence"/>
</dbReference>
<dbReference type="STRING" id="1043004.A0A074W7Q4"/>
<name>A0A074W7Q4_9PEZI</name>
<sequence length="113" mass="13032">DGHKSHVSEDFELKCREAKIICLCLPPHTSDVLQPLDLRMFSPLKTLHALQHQMDGAPTKKKDFLRLYRKARQLTMTTRAMHKCFETAGLVPFNPQLVISRDEVKKRPRTPTP</sequence>
<organism evidence="2 3">
    <name type="scientific">Aureobasidium namibiae CBS 147.97</name>
    <dbReference type="NCBI Taxonomy" id="1043004"/>
    <lineage>
        <taxon>Eukaryota</taxon>
        <taxon>Fungi</taxon>
        <taxon>Dikarya</taxon>
        <taxon>Ascomycota</taxon>
        <taxon>Pezizomycotina</taxon>
        <taxon>Dothideomycetes</taxon>
        <taxon>Dothideomycetidae</taxon>
        <taxon>Dothideales</taxon>
        <taxon>Saccotheciaceae</taxon>
        <taxon>Aureobasidium</taxon>
    </lineage>
</organism>
<feature type="non-terminal residue" evidence="2">
    <location>
        <position position="1"/>
    </location>
</feature>
<dbReference type="GeneID" id="25408281"/>
<dbReference type="HOGENOM" id="CLU_013929_2_4_1"/>
<feature type="domain" description="DDE-1" evidence="1">
    <location>
        <begin position="1"/>
        <end position="85"/>
    </location>
</feature>
<reference evidence="2 3" key="1">
    <citation type="journal article" date="2014" name="BMC Genomics">
        <title>Genome sequencing of four Aureobasidium pullulans varieties: biotechnological potential, stress tolerance, and description of new species.</title>
        <authorList>
            <person name="Gostin Ar C."/>
            <person name="Ohm R.A."/>
            <person name="Kogej T."/>
            <person name="Sonjak S."/>
            <person name="Turk M."/>
            <person name="Zajc J."/>
            <person name="Zalar P."/>
            <person name="Grube M."/>
            <person name="Sun H."/>
            <person name="Han J."/>
            <person name="Sharma A."/>
            <person name="Chiniquy J."/>
            <person name="Ngan C.Y."/>
            <person name="Lipzen A."/>
            <person name="Barry K."/>
            <person name="Grigoriev I.V."/>
            <person name="Gunde-Cimerman N."/>
        </authorList>
    </citation>
    <scope>NUCLEOTIDE SEQUENCE [LARGE SCALE GENOMIC DNA]</scope>
    <source>
        <strain evidence="2 3">CBS 147.97</strain>
    </source>
</reference>
<dbReference type="GO" id="GO:0003676">
    <property type="term" value="F:nucleic acid binding"/>
    <property type="evidence" value="ECO:0007669"/>
    <property type="project" value="InterPro"/>
</dbReference>
<keyword evidence="3" id="KW-1185">Reference proteome</keyword>
<dbReference type="RefSeq" id="XP_013422999.1">
    <property type="nucleotide sequence ID" value="XM_013567545.1"/>
</dbReference>
<feature type="non-terminal residue" evidence="2">
    <location>
        <position position="113"/>
    </location>
</feature>